<evidence type="ECO:0000313" key="1">
    <source>
        <dbReference type="EMBL" id="EHK23204.1"/>
    </source>
</evidence>
<proteinExistence type="predicted"/>
<dbReference type="HOGENOM" id="CLU_1454619_0_0_1"/>
<dbReference type="InParanoid" id="G9MR51"/>
<protein>
    <submittedName>
        <fullName evidence="1">Uncharacterized protein</fullName>
    </submittedName>
</protein>
<organism evidence="1 2">
    <name type="scientific">Hypocrea virens (strain Gv29-8 / FGSC 10586)</name>
    <name type="common">Gliocladium virens</name>
    <name type="synonym">Trichoderma virens</name>
    <dbReference type="NCBI Taxonomy" id="413071"/>
    <lineage>
        <taxon>Eukaryota</taxon>
        <taxon>Fungi</taxon>
        <taxon>Dikarya</taxon>
        <taxon>Ascomycota</taxon>
        <taxon>Pezizomycotina</taxon>
        <taxon>Sordariomycetes</taxon>
        <taxon>Hypocreomycetidae</taxon>
        <taxon>Hypocreales</taxon>
        <taxon>Hypocreaceae</taxon>
        <taxon>Trichoderma</taxon>
    </lineage>
</organism>
<dbReference type="EMBL" id="ABDF02000006">
    <property type="protein sequence ID" value="EHK23204.1"/>
    <property type="molecule type" value="Genomic_DNA"/>
</dbReference>
<name>G9MR51_HYPVG</name>
<comment type="caution">
    <text evidence="1">The sequence shown here is derived from an EMBL/GenBank/DDBJ whole genome shotgun (WGS) entry which is preliminary data.</text>
</comment>
<dbReference type="VEuPathDB" id="FungiDB:TRIVIDRAFT_60573"/>
<keyword evidence="2" id="KW-1185">Reference proteome</keyword>
<dbReference type="Proteomes" id="UP000007115">
    <property type="component" value="Unassembled WGS sequence"/>
</dbReference>
<gene>
    <name evidence="1" type="ORF">TRIVIDRAFT_60573</name>
</gene>
<reference evidence="1 2" key="1">
    <citation type="journal article" date="2011" name="Genome Biol.">
        <title>Comparative genome sequence analysis underscores mycoparasitism as the ancestral life style of Trichoderma.</title>
        <authorList>
            <person name="Kubicek C.P."/>
            <person name="Herrera-Estrella A."/>
            <person name="Seidl-Seiboth V."/>
            <person name="Martinez D.A."/>
            <person name="Druzhinina I.S."/>
            <person name="Thon M."/>
            <person name="Zeilinger S."/>
            <person name="Casas-Flores S."/>
            <person name="Horwitz B.A."/>
            <person name="Mukherjee P.K."/>
            <person name="Mukherjee M."/>
            <person name="Kredics L."/>
            <person name="Alcaraz L.D."/>
            <person name="Aerts A."/>
            <person name="Antal Z."/>
            <person name="Atanasova L."/>
            <person name="Cervantes-Badillo M.G."/>
            <person name="Challacombe J."/>
            <person name="Chertkov O."/>
            <person name="McCluskey K."/>
            <person name="Coulpier F."/>
            <person name="Deshpande N."/>
            <person name="von Doehren H."/>
            <person name="Ebbole D.J."/>
            <person name="Esquivel-Naranjo E.U."/>
            <person name="Fekete E."/>
            <person name="Flipphi M."/>
            <person name="Glaser F."/>
            <person name="Gomez-Rodriguez E.Y."/>
            <person name="Gruber S."/>
            <person name="Han C."/>
            <person name="Henrissat B."/>
            <person name="Hermosa R."/>
            <person name="Hernandez-Onate M."/>
            <person name="Karaffa L."/>
            <person name="Kosti I."/>
            <person name="Le Crom S."/>
            <person name="Lindquist E."/>
            <person name="Lucas S."/>
            <person name="Luebeck M."/>
            <person name="Luebeck P.S."/>
            <person name="Margeot A."/>
            <person name="Metz B."/>
            <person name="Misra M."/>
            <person name="Nevalainen H."/>
            <person name="Omann M."/>
            <person name="Packer N."/>
            <person name="Perrone G."/>
            <person name="Uresti-Rivera E.E."/>
            <person name="Salamov A."/>
            <person name="Schmoll M."/>
            <person name="Seiboth B."/>
            <person name="Shapiro H."/>
            <person name="Sukno S."/>
            <person name="Tamayo-Ramos J.A."/>
            <person name="Tisch D."/>
            <person name="Wiest A."/>
            <person name="Wilkinson H.H."/>
            <person name="Zhang M."/>
            <person name="Coutinho P.M."/>
            <person name="Kenerley C.M."/>
            <person name="Monte E."/>
            <person name="Baker S.E."/>
            <person name="Grigoriev I.V."/>
        </authorList>
    </citation>
    <scope>NUCLEOTIDE SEQUENCE [LARGE SCALE GENOMIC DNA]</scope>
    <source>
        <strain evidence="2">Gv29-8 / FGSC 10586</strain>
    </source>
</reference>
<dbReference type="GeneID" id="25796098"/>
<sequence length="186" mass="20360">MRARYKQFEHMFMLGVCAYWALSLGRTGRQPTSWICSILVPGRQGVYRMIRLVAFGLRSFVVLGAFTKFIPPLCGPEIGGQGNGQSASPVTSIERLLQNSQSTEYMYMYLPGLLPTTGRAQVHAISANIVWHSFSLLLTAQRAGTCQTPAAPMPGLCQYEYGHPLSSAITPEANSLPAPRRHRGGS</sequence>
<dbReference type="AlphaFoldDB" id="G9MR51"/>
<accession>G9MR51</accession>
<dbReference type="RefSeq" id="XP_013957397.1">
    <property type="nucleotide sequence ID" value="XM_014101922.1"/>
</dbReference>
<evidence type="ECO:0000313" key="2">
    <source>
        <dbReference type="Proteomes" id="UP000007115"/>
    </source>
</evidence>